<dbReference type="InterPro" id="IPR009057">
    <property type="entry name" value="Homeodomain-like_sf"/>
</dbReference>
<dbReference type="InterPro" id="IPR017930">
    <property type="entry name" value="Myb_dom"/>
</dbReference>
<feature type="compositionally biased region" description="Low complexity" evidence="3">
    <location>
        <begin position="338"/>
        <end position="364"/>
    </location>
</feature>
<evidence type="ECO:0000256" key="2">
    <source>
        <dbReference type="ARBA" id="ARBA00023125"/>
    </source>
</evidence>
<dbReference type="GO" id="GO:0045944">
    <property type="term" value="P:positive regulation of transcription by RNA polymerase II"/>
    <property type="evidence" value="ECO:0007669"/>
    <property type="project" value="TreeGrafter"/>
</dbReference>
<dbReference type="AlphaFoldDB" id="A0A9P8BXY1"/>
<dbReference type="FunFam" id="1.10.10.60:FF:000010">
    <property type="entry name" value="Transcriptional activator Myb isoform A"/>
    <property type="match status" value="1"/>
</dbReference>
<dbReference type="GO" id="GO:0000278">
    <property type="term" value="P:mitotic cell cycle"/>
    <property type="evidence" value="ECO:0007669"/>
    <property type="project" value="TreeGrafter"/>
</dbReference>
<evidence type="ECO:0000313" key="6">
    <source>
        <dbReference type="EMBL" id="KAG9069357.1"/>
    </source>
</evidence>
<evidence type="ECO:0000259" key="4">
    <source>
        <dbReference type="PROSITE" id="PS50090"/>
    </source>
</evidence>
<comment type="caution">
    <text evidence="6">The sequence shown here is derived from an EMBL/GenBank/DDBJ whole genome shotgun (WGS) entry which is preliminary data.</text>
</comment>
<feature type="domain" description="HTH myb-type" evidence="5">
    <location>
        <begin position="124"/>
        <end position="179"/>
    </location>
</feature>
<dbReference type="PANTHER" id="PTHR45614:SF25">
    <property type="entry name" value="MYB PROTEIN"/>
    <property type="match status" value="1"/>
</dbReference>
<feature type="domain" description="Myb-like" evidence="4">
    <location>
        <begin position="124"/>
        <end position="175"/>
    </location>
</feature>
<reference evidence="6" key="1">
    <citation type="submission" date="2021-06" db="EMBL/GenBank/DDBJ databases">
        <title>Genome Sequence of Mortierella hyaline Strain SCG-10, a Cold-Adapted, Nitrate-Reducing Fungus Isolated from Soil in Minnesota, USA.</title>
        <authorList>
            <person name="Aldossari N."/>
        </authorList>
    </citation>
    <scope>NUCLEOTIDE SEQUENCE</scope>
    <source>
        <strain evidence="6">SCG-10</strain>
    </source>
</reference>
<keyword evidence="7" id="KW-1185">Reference proteome</keyword>
<dbReference type="SMART" id="SM00717">
    <property type="entry name" value="SANT"/>
    <property type="match status" value="3"/>
</dbReference>
<feature type="domain" description="Myb-like" evidence="4">
    <location>
        <begin position="67"/>
        <end position="121"/>
    </location>
</feature>
<keyword evidence="1" id="KW-0677">Repeat</keyword>
<dbReference type="Pfam" id="PF00249">
    <property type="entry name" value="Myb_DNA-binding"/>
    <property type="match status" value="3"/>
</dbReference>
<evidence type="ECO:0000256" key="1">
    <source>
        <dbReference type="ARBA" id="ARBA00022737"/>
    </source>
</evidence>
<dbReference type="GO" id="GO:0005634">
    <property type="term" value="C:nucleus"/>
    <property type="evidence" value="ECO:0007669"/>
    <property type="project" value="TreeGrafter"/>
</dbReference>
<dbReference type="OrthoDB" id="2143914at2759"/>
<dbReference type="SUPFAM" id="SSF46689">
    <property type="entry name" value="Homeodomain-like"/>
    <property type="match status" value="2"/>
</dbReference>
<dbReference type="GO" id="GO:0000978">
    <property type="term" value="F:RNA polymerase II cis-regulatory region sequence-specific DNA binding"/>
    <property type="evidence" value="ECO:0007669"/>
    <property type="project" value="TreeGrafter"/>
</dbReference>
<dbReference type="Gene3D" id="1.10.10.60">
    <property type="entry name" value="Homeodomain-like"/>
    <property type="match status" value="3"/>
</dbReference>
<evidence type="ECO:0000313" key="7">
    <source>
        <dbReference type="Proteomes" id="UP000707451"/>
    </source>
</evidence>
<name>A0A9P8BXY1_9FUNG</name>
<feature type="compositionally biased region" description="Low complexity" evidence="3">
    <location>
        <begin position="507"/>
        <end position="539"/>
    </location>
</feature>
<sequence>MKTRAALPPLNTCHHSMEHSMERMTFNSPNPSSAASSVSMASIHGNNYPHHHHPFAFTSAAMHSHPQLNYNDGPWQRHEDHLLNEAVNTYGTKSWKSVADYAFPDGSRDRNECMHRWRALSSIRPRQVKGPWTDEEDRKLRELVNEYGPEKWVFIASRIGSRTGKQCRERWHNHLDPLKDLRILELYNQLGSKWAEMAKHMPGRPDNAIKNHFNTTMQRKKRRMSMPIIHSDYPYRHNQIHPALRHHSNSGNNHNGQQQFLPASSGFRAGPGLAAVVGGNDAPQPTSATTSPSSTSSTSPLGPGMSMPDGGNGPFHMPNAMARFMPYERRHSLPISSILAPSSSNSLPSPPSSSHNSTNNSGSLILPSPPKTPDVNRRKSTLSSWCITPPPGRTQFGSNAMQTPYTFSASSSSIFSASSSSPSLGGSPISNNSITLPGIASFAHASEHNQQQQSPTPSLPLFRHRNGSLPSLHHPLDPPNPIMKRSASNPTTSIHYHQSSFGGNFTPSNSASSLATSPPSLLSSSFSSQQKMPPSSSIIPSVRHIQAVVVENDCGRALKREPSQERFQHHQNHGHIEYRQRHYNHTDEEDEDMLSSDQESIGLTEDEDLDEKDHDDLDEDDKDDGPDEDEEEEEEMASGIVHHPGRRIYSHSGVNVMSIENLVGPSA</sequence>
<feature type="region of interest" description="Disordered" evidence="3">
    <location>
        <begin position="243"/>
        <end position="317"/>
    </location>
</feature>
<feature type="compositionally biased region" description="Low complexity" evidence="3">
    <location>
        <begin position="285"/>
        <end position="308"/>
    </location>
</feature>
<accession>A0A9P8BXY1</accession>
<evidence type="ECO:0000259" key="5">
    <source>
        <dbReference type="PROSITE" id="PS51294"/>
    </source>
</evidence>
<dbReference type="GO" id="GO:0000981">
    <property type="term" value="F:DNA-binding transcription factor activity, RNA polymerase II-specific"/>
    <property type="evidence" value="ECO:0007669"/>
    <property type="project" value="TreeGrafter"/>
</dbReference>
<feature type="region of interest" description="Disordered" evidence="3">
    <location>
        <begin position="588"/>
        <end position="646"/>
    </location>
</feature>
<keyword evidence="2" id="KW-0238">DNA-binding</keyword>
<protein>
    <submittedName>
        <fullName evidence="6">Myb- protein A</fullName>
    </submittedName>
</protein>
<feature type="region of interest" description="Disordered" evidence="3">
    <location>
        <begin position="338"/>
        <end position="400"/>
    </location>
</feature>
<evidence type="ECO:0000256" key="3">
    <source>
        <dbReference type="SAM" id="MobiDB-lite"/>
    </source>
</evidence>
<dbReference type="InterPro" id="IPR001005">
    <property type="entry name" value="SANT/Myb"/>
</dbReference>
<gene>
    <name evidence="6" type="primary">MYBL1</name>
    <name evidence="6" type="ORF">KI688_010257</name>
</gene>
<feature type="domain" description="HTH myb-type" evidence="5">
    <location>
        <begin position="180"/>
        <end position="221"/>
    </location>
</feature>
<dbReference type="CDD" id="cd00167">
    <property type="entry name" value="SANT"/>
    <property type="match status" value="2"/>
</dbReference>
<dbReference type="PROSITE" id="PS51294">
    <property type="entry name" value="HTH_MYB"/>
    <property type="match status" value="2"/>
</dbReference>
<feature type="compositionally biased region" description="Low complexity" evidence="3">
    <location>
        <begin position="249"/>
        <end position="259"/>
    </location>
</feature>
<dbReference type="PANTHER" id="PTHR45614">
    <property type="entry name" value="MYB PROTEIN-RELATED"/>
    <property type="match status" value="1"/>
</dbReference>
<feature type="domain" description="Myb-like" evidence="4">
    <location>
        <begin position="179"/>
        <end position="217"/>
    </location>
</feature>
<feature type="compositionally biased region" description="Polar residues" evidence="3">
    <location>
        <begin position="486"/>
        <end position="506"/>
    </location>
</feature>
<feature type="compositionally biased region" description="Acidic residues" evidence="3">
    <location>
        <begin position="616"/>
        <end position="636"/>
    </location>
</feature>
<dbReference type="PROSITE" id="PS50090">
    <property type="entry name" value="MYB_LIKE"/>
    <property type="match status" value="3"/>
</dbReference>
<dbReference type="InterPro" id="IPR050560">
    <property type="entry name" value="MYB_TF"/>
</dbReference>
<feature type="region of interest" description="Disordered" evidence="3">
    <location>
        <begin position="445"/>
        <end position="539"/>
    </location>
</feature>
<dbReference type="Proteomes" id="UP000707451">
    <property type="component" value="Unassembled WGS sequence"/>
</dbReference>
<proteinExistence type="predicted"/>
<organism evidence="6 7">
    <name type="scientific">Linnemannia hyalina</name>
    <dbReference type="NCBI Taxonomy" id="64524"/>
    <lineage>
        <taxon>Eukaryota</taxon>
        <taxon>Fungi</taxon>
        <taxon>Fungi incertae sedis</taxon>
        <taxon>Mucoromycota</taxon>
        <taxon>Mortierellomycotina</taxon>
        <taxon>Mortierellomycetes</taxon>
        <taxon>Mortierellales</taxon>
        <taxon>Mortierellaceae</taxon>
        <taxon>Linnemannia</taxon>
    </lineage>
</organism>
<dbReference type="EMBL" id="JAHRHY010000005">
    <property type="protein sequence ID" value="KAG9069357.1"/>
    <property type="molecule type" value="Genomic_DNA"/>
</dbReference>